<reference evidence="2" key="1">
    <citation type="journal article" date="2019" name="Int. J. Syst. Evol. Microbiol.">
        <title>The Global Catalogue of Microorganisms (GCM) 10K type strain sequencing project: providing services to taxonomists for standard genome sequencing and annotation.</title>
        <authorList>
            <consortium name="The Broad Institute Genomics Platform"/>
            <consortium name="The Broad Institute Genome Sequencing Center for Infectious Disease"/>
            <person name="Wu L."/>
            <person name="Ma J."/>
        </authorList>
    </citation>
    <scope>NUCLEOTIDE SEQUENCE [LARGE SCALE GENOMIC DNA]</scope>
    <source>
        <strain evidence="2">JCM 17938</strain>
    </source>
</reference>
<dbReference type="InterPro" id="IPR004304">
    <property type="entry name" value="FmdA_AmdA"/>
</dbReference>
<evidence type="ECO:0000313" key="2">
    <source>
        <dbReference type="Proteomes" id="UP001500212"/>
    </source>
</evidence>
<dbReference type="EMBL" id="BAABHJ010000023">
    <property type="protein sequence ID" value="GAA4613206.1"/>
    <property type="molecule type" value="Genomic_DNA"/>
</dbReference>
<dbReference type="PANTHER" id="PTHR31891:SF1">
    <property type="entry name" value="FORMAMIDASE C869.04-RELATED"/>
    <property type="match status" value="1"/>
</dbReference>
<proteinExistence type="predicted"/>
<evidence type="ECO:0000313" key="1">
    <source>
        <dbReference type="EMBL" id="GAA4613206.1"/>
    </source>
</evidence>
<gene>
    <name evidence="1" type="ORF">GCM10023195_56990</name>
</gene>
<comment type="caution">
    <text evidence="1">The sequence shown here is derived from an EMBL/GenBank/DDBJ whole genome shotgun (WGS) entry which is preliminary data.</text>
</comment>
<organism evidence="1 2">
    <name type="scientific">Actinoallomurus liliacearum</name>
    <dbReference type="NCBI Taxonomy" id="1080073"/>
    <lineage>
        <taxon>Bacteria</taxon>
        <taxon>Bacillati</taxon>
        <taxon>Actinomycetota</taxon>
        <taxon>Actinomycetes</taxon>
        <taxon>Streptosporangiales</taxon>
        <taxon>Thermomonosporaceae</taxon>
        <taxon>Actinoallomurus</taxon>
    </lineage>
</organism>
<dbReference type="SUPFAM" id="SSF141130">
    <property type="entry name" value="Acetamidase/Formamidase-like"/>
    <property type="match status" value="1"/>
</dbReference>
<dbReference type="PANTHER" id="PTHR31891">
    <property type="entry name" value="FORMAMIDASE C869.04-RELATED"/>
    <property type="match status" value="1"/>
</dbReference>
<dbReference type="Proteomes" id="UP001500212">
    <property type="component" value="Unassembled WGS sequence"/>
</dbReference>
<dbReference type="RefSeq" id="WP_345361069.1">
    <property type="nucleotide sequence ID" value="NZ_BAABHJ010000023.1"/>
</dbReference>
<accession>A0ABP8TT22</accession>
<name>A0ABP8TT22_9ACTN</name>
<sequence>MLFTPVAPVPTVHHLPGHDRWHPEIPPVAELIAGGSVRMRCQGGELLCGPVGVVGAEPGDLLMVEVLGIGGTDGRPATGAHPGILGLAPSHAMLRDPAGDPTGAVFGRVAPTTAGHAHVAAYRDRASCRALTPRSQILLPVHVAGARISVGDLHFLERGRCRTADGWIDLRMHLTKRGVERFRITEPVLMPLTTSSLDATVAGLTADVA</sequence>
<evidence type="ECO:0008006" key="3">
    <source>
        <dbReference type="Google" id="ProtNLM"/>
    </source>
</evidence>
<protein>
    <recommendedName>
        <fullName evidence="3">Formamidase</fullName>
    </recommendedName>
</protein>
<dbReference type="Gene3D" id="2.60.120.580">
    <property type="entry name" value="Acetamidase/Formamidase-like domains"/>
    <property type="match status" value="1"/>
</dbReference>
<dbReference type="Pfam" id="PF03069">
    <property type="entry name" value="FmdA_AmdA"/>
    <property type="match status" value="1"/>
</dbReference>
<keyword evidence="2" id="KW-1185">Reference proteome</keyword>